<dbReference type="Proteomes" id="UP000503820">
    <property type="component" value="Unassembled WGS sequence"/>
</dbReference>
<dbReference type="Pfam" id="PF08448">
    <property type="entry name" value="PAS_4"/>
    <property type="match status" value="1"/>
</dbReference>
<dbReference type="SMART" id="SM00091">
    <property type="entry name" value="PAS"/>
    <property type="match status" value="1"/>
</dbReference>
<dbReference type="Pfam" id="PF02518">
    <property type="entry name" value="HATPase_c"/>
    <property type="match status" value="1"/>
</dbReference>
<dbReference type="EC" id="2.7.13.3" evidence="3"/>
<dbReference type="CDD" id="cd00082">
    <property type="entry name" value="HisKA"/>
    <property type="match status" value="1"/>
</dbReference>
<dbReference type="SMART" id="SM00388">
    <property type="entry name" value="HisKA"/>
    <property type="match status" value="1"/>
</dbReference>
<dbReference type="SUPFAM" id="SSF47384">
    <property type="entry name" value="Homodimeric domain of signal transducing histidine kinase"/>
    <property type="match status" value="1"/>
</dbReference>
<dbReference type="NCBIfam" id="TIGR00229">
    <property type="entry name" value="sensory_box"/>
    <property type="match status" value="1"/>
</dbReference>
<dbReference type="InterPro" id="IPR000014">
    <property type="entry name" value="PAS"/>
</dbReference>
<evidence type="ECO:0000256" key="2">
    <source>
        <dbReference type="ARBA" id="ARBA00004370"/>
    </source>
</evidence>
<evidence type="ECO:0000259" key="9">
    <source>
        <dbReference type="PROSITE" id="PS50112"/>
    </source>
</evidence>
<dbReference type="CDD" id="cd00130">
    <property type="entry name" value="PAS"/>
    <property type="match status" value="1"/>
</dbReference>
<dbReference type="Gene3D" id="1.10.287.130">
    <property type="match status" value="1"/>
</dbReference>
<protein>
    <recommendedName>
        <fullName evidence="3">histidine kinase</fullName>
        <ecNumber evidence="3">2.7.13.3</ecNumber>
    </recommendedName>
</protein>
<dbReference type="Gene3D" id="3.30.450.20">
    <property type="entry name" value="PAS domain"/>
    <property type="match status" value="2"/>
</dbReference>
<dbReference type="Gene3D" id="3.30.565.10">
    <property type="entry name" value="Histidine kinase-like ATPase, C-terminal domain"/>
    <property type="match status" value="1"/>
</dbReference>
<dbReference type="PRINTS" id="PR00344">
    <property type="entry name" value="BCTRLSENSOR"/>
</dbReference>
<feature type="domain" description="Histidine kinase" evidence="8">
    <location>
        <begin position="489"/>
        <end position="735"/>
    </location>
</feature>
<keyword evidence="7" id="KW-0472">Membrane</keyword>
<dbReference type="Pfam" id="PF00512">
    <property type="entry name" value="HisKA"/>
    <property type="match status" value="1"/>
</dbReference>
<evidence type="ECO:0000256" key="5">
    <source>
        <dbReference type="ARBA" id="ARBA00022679"/>
    </source>
</evidence>
<feature type="transmembrane region" description="Helical" evidence="7">
    <location>
        <begin position="20"/>
        <end position="41"/>
    </location>
</feature>
<accession>A0A7J0BS34</accession>
<dbReference type="InterPro" id="IPR003661">
    <property type="entry name" value="HisK_dim/P_dom"/>
</dbReference>
<gene>
    <name evidence="11" type="ORF">DSM19430T_06760</name>
</gene>
<feature type="domain" description="HAMP" evidence="10">
    <location>
        <begin position="297"/>
        <end position="350"/>
    </location>
</feature>
<comment type="subcellular location">
    <subcellularLocation>
        <location evidence="2">Membrane</location>
    </subcellularLocation>
</comment>
<reference evidence="11 12" key="1">
    <citation type="submission" date="2020-05" db="EMBL/GenBank/DDBJ databases">
        <title>Draft genome sequence of Desulfovibrio psychrotolerans JS1T.</title>
        <authorList>
            <person name="Ueno A."/>
            <person name="Tamazawa S."/>
            <person name="Tamamura S."/>
            <person name="Murakami T."/>
            <person name="Kiyama T."/>
            <person name="Inomata H."/>
            <person name="Amano Y."/>
            <person name="Miyakawa K."/>
            <person name="Tamaki H."/>
            <person name="Naganuma T."/>
            <person name="Kaneko K."/>
        </authorList>
    </citation>
    <scope>NUCLEOTIDE SEQUENCE [LARGE SCALE GENOMIC DNA]</scope>
    <source>
        <strain evidence="11 12">JS1</strain>
    </source>
</reference>
<dbReference type="CDD" id="cd06225">
    <property type="entry name" value="HAMP"/>
    <property type="match status" value="1"/>
</dbReference>
<dbReference type="InterPro" id="IPR013656">
    <property type="entry name" value="PAS_4"/>
</dbReference>
<comment type="catalytic activity">
    <reaction evidence="1">
        <text>ATP + protein L-histidine = ADP + protein N-phospho-L-histidine.</text>
        <dbReference type="EC" id="2.7.13.3"/>
    </reaction>
</comment>
<evidence type="ECO:0000256" key="6">
    <source>
        <dbReference type="ARBA" id="ARBA00022777"/>
    </source>
</evidence>
<dbReference type="Pfam" id="PF00672">
    <property type="entry name" value="HAMP"/>
    <property type="match status" value="1"/>
</dbReference>
<dbReference type="Gene3D" id="1.10.8.500">
    <property type="entry name" value="HAMP domain in histidine kinase"/>
    <property type="match status" value="1"/>
</dbReference>
<dbReference type="SMART" id="SM00387">
    <property type="entry name" value="HATPase_c"/>
    <property type="match status" value="1"/>
</dbReference>
<evidence type="ECO:0000256" key="7">
    <source>
        <dbReference type="SAM" id="Phobius"/>
    </source>
</evidence>
<keyword evidence="5" id="KW-0808">Transferase</keyword>
<dbReference type="InterPro" id="IPR035965">
    <property type="entry name" value="PAS-like_dom_sf"/>
</dbReference>
<evidence type="ECO:0000256" key="3">
    <source>
        <dbReference type="ARBA" id="ARBA00012438"/>
    </source>
</evidence>
<dbReference type="SUPFAM" id="SSF55785">
    <property type="entry name" value="PYP-like sensor domain (PAS domain)"/>
    <property type="match status" value="1"/>
</dbReference>
<dbReference type="GO" id="GO:0016020">
    <property type="term" value="C:membrane"/>
    <property type="evidence" value="ECO:0007669"/>
    <property type="project" value="UniProtKB-SubCell"/>
</dbReference>
<evidence type="ECO:0000256" key="1">
    <source>
        <dbReference type="ARBA" id="ARBA00000085"/>
    </source>
</evidence>
<dbReference type="InterPro" id="IPR005467">
    <property type="entry name" value="His_kinase_dom"/>
</dbReference>
<sequence length="745" mass="83381">MKESRAQLPSLVQLTSSRLLLWGTLLCVISVAVLGSFFFFIARSEFEKRSEAISATLAKYVENYVEGALTTLHHTGFELEMLPGATQEQSTQSLRRAWEANPRFSRLLLIDAERIIVASVPTGRSNVDFAIPLQMLEGKNMMQGRPVPLEDGKGMVVHLAHKMSDGRLLVGALKLNDIQLHIAGLQPSKGETVILTDAWGTVMAHPEKRVMQQQENIGNLPFYGPGSIGGESIFIHLHGQSYLASATSIPSIQWVLIFTTPSSAVYAETMRSLSWFIFFLLVLYTVFAVLVGAEMRRNILRPFSELTASMRRLAGGDFSIDENRTDTFEELASLRSTFTHMVRQLQNRETDLKKTRLYIKNIIDSMPSIIIGLNESYQVTHMNQAAEEWMGLREEEARGRLITQVYPPLSGYLEDIMRAQDERSPKLLEKQAANDGDMVQYHDVLIYPLASNGMQGVVLRVDDVTRRVRMEEMMVQTEKMMSVGGLAAGMAHEINNPLGAILQGAQNIERRLSEDLPANRTAAEKVGCPLECIRAYLKERQILVFLEGIRESGTRAASIVANMLDFSRSSESRRSTVDMHKSLDRTVELAANDYDLKKRYDFRSIAIIRDYDPNLREIICSASEIEQVILNLLRNAAQAMQGKSYDQGGPCITIRTRQESQCIRIDVEDNGPGMSESVRKRVFEPFFTTKEIGVGTGLGLSVSYFIIKENHNGSFDVASTQGFGTRFTIRLPNDPTNITACALQE</sequence>
<dbReference type="InterPro" id="IPR036097">
    <property type="entry name" value="HisK_dim/P_sf"/>
</dbReference>
<keyword evidence="7" id="KW-0812">Transmembrane</keyword>
<dbReference type="PANTHER" id="PTHR43065">
    <property type="entry name" value="SENSOR HISTIDINE KINASE"/>
    <property type="match status" value="1"/>
</dbReference>
<evidence type="ECO:0000259" key="8">
    <source>
        <dbReference type="PROSITE" id="PS50109"/>
    </source>
</evidence>
<dbReference type="PROSITE" id="PS50112">
    <property type="entry name" value="PAS"/>
    <property type="match status" value="1"/>
</dbReference>
<name>A0A7J0BS34_9BACT</name>
<keyword evidence="4" id="KW-0597">Phosphoprotein</keyword>
<evidence type="ECO:0000259" key="10">
    <source>
        <dbReference type="PROSITE" id="PS50885"/>
    </source>
</evidence>
<dbReference type="SUPFAM" id="SSF158472">
    <property type="entry name" value="HAMP domain-like"/>
    <property type="match status" value="1"/>
</dbReference>
<dbReference type="InterPro" id="IPR003660">
    <property type="entry name" value="HAMP_dom"/>
</dbReference>
<keyword evidence="12" id="KW-1185">Reference proteome</keyword>
<dbReference type="InterPro" id="IPR004358">
    <property type="entry name" value="Sig_transdc_His_kin-like_C"/>
</dbReference>
<dbReference type="RefSeq" id="WP_174408689.1">
    <property type="nucleotide sequence ID" value="NZ_BLVP01000002.1"/>
</dbReference>
<proteinExistence type="predicted"/>
<dbReference type="SUPFAM" id="SSF55874">
    <property type="entry name" value="ATPase domain of HSP90 chaperone/DNA topoisomerase II/histidine kinase"/>
    <property type="match status" value="1"/>
</dbReference>
<dbReference type="SMART" id="SM00304">
    <property type="entry name" value="HAMP"/>
    <property type="match status" value="1"/>
</dbReference>
<keyword evidence="6 11" id="KW-0418">Kinase</keyword>
<dbReference type="GO" id="GO:0000155">
    <property type="term" value="F:phosphorelay sensor kinase activity"/>
    <property type="evidence" value="ECO:0007669"/>
    <property type="project" value="InterPro"/>
</dbReference>
<evidence type="ECO:0000313" key="11">
    <source>
        <dbReference type="EMBL" id="GFM35992.1"/>
    </source>
</evidence>
<dbReference type="CDD" id="cd18774">
    <property type="entry name" value="PDC2_HK_sensor"/>
    <property type="match status" value="1"/>
</dbReference>
<dbReference type="PROSITE" id="PS50109">
    <property type="entry name" value="HIS_KIN"/>
    <property type="match status" value="1"/>
</dbReference>
<dbReference type="PANTHER" id="PTHR43065:SF42">
    <property type="entry name" value="TWO-COMPONENT SENSOR PPRA"/>
    <property type="match status" value="1"/>
</dbReference>
<dbReference type="AlphaFoldDB" id="A0A7J0BS34"/>
<dbReference type="InterPro" id="IPR036890">
    <property type="entry name" value="HATPase_C_sf"/>
</dbReference>
<dbReference type="InterPro" id="IPR003594">
    <property type="entry name" value="HATPase_dom"/>
</dbReference>
<evidence type="ECO:0000313" key="12">
    <source>
        <dbReference type="Proteomes" id="UP000503820"/>
    </source>
</evidence>
<evidence type="ECO:0000256" key="4">
    <source>
        <dbReference type="ARBA" id="ARBA00022553"/>
    </source>
</evidence>
<keyword evidence="7" id="KW-1133">Transmembrane helix</keyword>
<dbReference type="EMBL" id="BLVP01000002">
    <property type="protein sequence ID" value="GFM35992.1"/>
    <property type="molecule type" value="Genomic_DNA"/>
</dbReference>
<comment type="caution">
    <text evidence="11">The sequence shown here is derived from an EMBL/GenBank/DDBJ whole genome shotgun (WGS) entry which is preliminary data.</text>
</comment>
<feature type="transmembrane region" description="Helical" evidence="7">
    <location>
        <begin position="273"/>
        <end position="293"/>
    </location>
</feature>
<organism evidence="11 12">
    <name type="scientific">Desulfovibrio psychrotolerans</name>
    <dbReference type="NCBI Taxonomy" id="415242"/>
    <lineage>
        <taxon>Bacteria</taxon>
        <taxon>Pseudomonadati</taxon>
        <taxon>Thermodesulfobacteriota</taxon>
        <taxon>Desulfovibrionia</taxon>
        <taxon>Desulfovibrionales</taxon>
        <taxon>Desulfovibrionaceae</taxon>
        <taxon>Desulfovibrio</taxon>
    </lineage>
</organism>
<dbReference type="PROSITE" id="PS50885">
    <property type="entry name" value="HAMP"/>
    <property type="match status" value="1"/>
</dbReference>
<feature type="domain" description="PAS" evidence="9">
    <location>
        <begin position="355"/>
        <end position="408"/>
    </location>
</feature>